<dbReference type="InterPro" id="IPR012318">
    <property type="entry name" value="HTH_CRP"/>
</dbReference>
<dbReference type="PANTHER" id="PTHR24567:SF26">
    <property type="entry name" value="REGULATORY PROTEIN YEIL"/>
    <property type="match status" value="1"/>
</dbReference>
<dbReference type="CDD" id="cd00038">
    <property type="entry name" value="CAP_ED"/>
    <property type="match status" value="1"/>
</dbReference>
<evidence type="ECO:0000259" key="4">
    <source>
        <dbReference type="PROSITE" id="PS50042"/>
    </source>
</evidence>
<evidence type="ECO:0000313" key="6">
    <source>
        <dbReference type="EMBL" id="PZE16088.1"/>
    </source>
</evidence>
<keyword evidence="3" id="KW-0804">Transcription</keyword>
<dbReference type="OrthoDB" id="9127033at2"/>
<dbReference type="SUPFAM" id="SSF46785">
    <property type="entry name" value="Winged helix' DNA-binding domain"/>
    <property type="match status" value="1"/>
</dbReference>
<evidence type="ECO:0000313" key="7">
    <source>
        <dbReference type="Proteomes" id="UP000249248"/>
    </source>
</evidence>
<dbReference type="GO" id="GO:0003700">
    <property type="term" value="F:DNA-binding transcription factor activity"/>
    <property type="evidence" value="ECO:0007669"/>
    <property type="project" value="InterPro"/>
</dbReference>
<name>A0A2W1NNC5_9FLAO</name>
<proteinExistence type="predicted"/>
<dbReference type="InterPro" id="IPR050397">
    <property type="entry name" value="Env_Response_Regulators"/>
</dbReference>
<evidence type="ECO:0000256" key="3">
    <source>
        <dbReference type="ARBA" id="ARBA00023163"/>
    </source>
</evidence>
<dbReference type="Pfam" id="PF00027">
    <property type="entry name" value="cNMP_binding"/>
    <property type="match status" value="1"/>
</dbReference>
<dbReference type="PROSITE" id="PS00042">
    <property type="entry name" value="HTH_CRP_1"/>
    <property type="match status" value="1"/>
</dbReference>
<dbReference type="GO" id="GO:0003677">
    <property type="term" value="F:DNA binding"/>
    <property type="evidence" value="ECO:0007669"/>
    <property type="project" value="UniProtKB-KW"/>
</dbReference>
<dbReference type="Pfam" id="PF13545">
    <property type="entry name" value="HTH_Crp_2"/>
    <property type="match status" value="1"/>
</dbReference>
<dbReference type="PANTHER" id="PTHR24567">
    <property type="entry name" value="CRP FAMILY TRANSCRIPTIONAL REGULATORY PROTEIN"/>
    <property type="match status" value="1"/>
</dbReference>
<dbReference type="InterPro" id="IPR036390">
    <property type="entry name" value="WH_DNA-bd_sf"/>
</dbReference>
<dbReference type="PRINTS" id="PR00034">
    <property type="entry name" value="HTHCRP"/>
</dbReference>
<feature type="domain" description="HTH crp-type" evidence="5">
    <location>
        <begin position="148"/>
        <end position="219"/>
    </location>
</feature>
<gene>
    <name evidence="6" type="ORF">DNU06_14925</name>
</gene>
<dbReference type="SMART" id="SM00100">
    <property type="entry name" value="cNMP"/>
    <property type="match status" value="1"/>
</dbReference>
<keyword evidence="1" id="KW-0805">Transcription regulation</keyword>
<evidence type="ECO:0000256" key="1">
    <source>
        <dbReference type="ARBA" id="ARBA00023015"/>
    </source>
</evidence>
<dbReference type="GO" id="GO:0005829">
    <property type="term" value="C:cytosol"/>
    <property type="evidence" value="ECO:0007669"/>
    <property type="project" value="TreeGrafter"/>
</dbReference>
<dbReference type="InterPro" id="IPR018335">
    <property type="entry name" value="Tscrpt_reg_HTH_Crp-type_CS"/>
</dbReference>
<dbReference type="PROSITE" id="PS50042">
    <property type="entry name" value="CNMP_BINDING_3"/>
    <property type="match status" value="1"/>
</dbReference>
<evidence type="ECO:0000256" key="2">
    <source>
        <dbReference type="ARBA" id="ARBA00023125"/>
    </source>
</evidence>
<dbReference type="AlphaFoldDB" id="A0A2W1NNC5"/>
<dbReference type="RefSeq" id="WP_111064297.1">
    <property type="nucleotide sequence ID" value="NZ_JBHUCU010000001.1"/>
</dbReference>
<comment type="caution">
    <text evidence="6">The sequence shown here is derived from an EMBL/GenBank/DDBJ whole genome shotgun (WGS) entry which is preliminary data.</text>
</comment>
<dbReference type="Proteomes" id="UP000249248">
    <property type="component" value="Unassembled WGS sequence"/>
</dbReference>
<dbReference type="InterPro" id="IPR000595">
    <property type="entry name" value="cNMP-bd_dom"/>
</dbReference>
<keyword evidence="2" id="KW-0238">DNA-binding</keyword>
<sequence>MSFNAQFDFKSSHLLKGLNKTELDIIQKSQETLRFSNGDKIFYEEGIPTGIYQLISGKVKKYKTVLNHQQQIFYIYSKGDLFGYHALLSDERYQDSCEALGNVVVNFISRNNFLAILEEIPALKDALIINMAHEFGVLANIIGVLSQKSQNVRLALFLLLLQNRFSAIHPDFKGVDLTREDLANIVGTSRESLSRSINHLKKEKFISVNKRLITVIDIKGIEAYIYN</sequence>
<evidence type="ECO:0000259" key="5">
    <source>
        <dbReference type="PROSITE" id="PS51063"/>
    </source>
</evidence>
<feature type="domain" description="Cyclic nucleotide-binding" evidence="4">
    <location>
        <begin position="14"/>
        <end position="134"/>
    </location>
</feature>
<dbReference type="InterPro" id="IPR036388">
    <property type="entry name" value="WH-like_DNA-bd_sf"/>
</dbReference>
<dbReference type="EMBL" id="QKSB01000012">
    <property type="protein sequence ID" value="PZE16088.1"/>
    <property type="molecule type" value="Genomic_DNA"/>
</dbReference>
<dbReference type="PROSITE" id="PS51063">
    <property type="entry name" value="HTH_CRP_2"/>
    <property type="match status" value="1"/>
</dbReference>
<dbReference type="InterPro" id="IPR014710">
    <property type="entry name" value="RmlC-like_jellyroll"/>
</dbReference>
<organism evidence="6 7">
    <name type="scientific">Putridiphycobacter roseus</name>
    <dbReference type="NCBI Taxonomy" id="2219161"/>
    <lineage>
        <taxon>Bacteria</taxon>
        <taxon>Pseudomonadati</taxon>
        <taxon>Bacteroidota</taxon>
        <taxon>Flavobacteriia</taxon>
        <taxon>Flavobacteriales</taxon>
        <taxon>Crocinitomicaceae</taxon>
        <taxon>Putridiphycobacter</taxon>
    </lineage>
</organism>
<dbReference type="Gene3D" id="2.60.120.10">
    <property type="entry name" value="Jelly Rolls"/>
    <property type="match status" value="1"/>
</dbReference>
<keyword evidence="7" id="KW-1185">Reference proteome</keyword>
<dbReference type="Gene3D" id="1.10.10.10">
    <property type="entry name" value="Winged helix-like DNA-binding domain superfamily/Winged helix DNA-binding domain"/>
    <property type="match status" value="1"/>
</dbReference>
<protein>
    <submittedName>
        <fullName evidence="6">Crp/Fnr family transcriptional regulator</fullName>
    </submittedName>
</protein>
<dbReference type="InterPro" id="IPR018490">
    <property type="entry name" value="cNMP-bd_dom_sf"/>
</dbReference>
<dbReference type="SUPFAM" id="SSF51206">
    <property type="entry name" value="cAMP-binding domain-like"/>
    <property type="match status" value="1"/>
</dbReference>
<reference evidence="6 7" key="1">
    <citation type="submission" date="2018-06" db="EMBL/GenBank/DDBJ databases">
        <title>The draft genome sequence of Crocinitomix sp. SM1701.</title>
        <authorList>
            <person name="Zhang X."/>
        </authorList>
    </citation>
    <scope>NUCLEOTIDE SEQUENCE [LARGE SCALE GENOMIC DNA]</scope>
    <source>
        <strain evidence="6 7">SM1701</strain>
    </source>
</reference>
<dbReference type="SMART" id="SM00419">
    <property type="entry name" value="HTH_CRP"/>
    <property type="match status" value="1"/>
</dbReference>
<accession>A0A2W1NNC5</accession>